<dbReference type="EMBL" id="JAERUA010000018">
    <property type="protein sequence ID" value="KAI1887367.1"/>
    <property type="molecule type" value="Genomic_DNA"/>
</dbReference>
<dbReference type="PROSITE" id="PS51642">
    <property type="entry name" value="HEMOPEXIN_2"/>
    <property type="match status" value="1"/>
</dbReference>
<dbReference type="OrthoDB" id="10351223at2759"/>
<protein>
    <submittedName>
        <fullName evidence="2">Uncharacterized protein</fullName>
    </submittedName>
</protein>
<evidence type="ECO:0000256" key="1">
    <source>
        <dbReference type="PROSITE-ProRule" id="PRU01011"/>
    </source>
</evidence>
<name>A0A8T3CUH6_9TELE</name>
<gene>
    <name evidence="2" type="ORF">AGOR_G00189570</name>
</gene>
<reference evidence="2" key="1">
    <citation type="submission" date="2021-01" db="EMBL/GenBank/DDBJ databases">
        <authorList>
            <person name="Zahm M."/>
            <person name="Roques C."/>
            <person name="Cabau C."/>
            <person name="Klopp C."/>
            <person name="Donnadieu C."/>
            <person name="Jouanno E."/>
            <person name="Lampietro C."/>
            <person name="Louis A."/>
            <person name="Herpin A."/>
            <person name="Echchiki A."/>
            <person name="Berthelot C."/>
            <person name="Parey E."/>
            <person name="Roest-Crollius H."/>
            <person name="Braasch I."/>
            <person name="Postlethwait J."/>
            <person name="Bobe J."/>
            <person name="Montfort J."/>
            <person name="Bouchez O."/>
            <person name="Begum T."/>
            <person name="Mejri S."/>
            <person name="Adams A."/>
            <person name="Chen W.-J."/>
            <person name="Guiguen Y."/>
        </authorList>
    </citation>
    <scope>NUCLEOTIDE SEQUENCE</scope>
    <source>
        <tissue evidence="2">Blood</tissue>
    </source>
</reference>
<dbReference type="SUPFAM" id="SSF50923">
    <property type="entry name" value="Hemopexin-like domain"/>
    <property type="match status" value="1"/>
</dbReference>
<sequence length="123" mass="14492">MSKKWPFLPETIDAVFENRFKKTMYFFSGKFYWECPEKDKETDGTKCWEVNVETGSVEKNFPRDINEIFRGAPSTVDNFFNFQGRLYLSREGTFSRIDTRNGYKVDKTGNLKKDLLNVSTKDK</sequence>
<comment type="caution">
    <text evidence="2">The sequence shown here is derived from an EMBL/GenBank/DDBJ whole genome shotgun (WGS) entry which is preliminary data.</text>
</comment>
<dbReference type="Pfam" id="PF00045">
    <property type="entry name" value="Hemopexin"/>
    <property type="match status" value="1"/>
</dbReference>
<evidence type="ECO:0000313" key="3">
    <source>
        <dbReference type="Proteomes" id="UP000829720"/>
    </source>
</evidence>
<dbReference type="Gene3D" id="2.110.10.10">
    <property type="entry name" value="Hemopexin-like domain"/>
    <property type="match status" value="2"/>
</dbReference>
<keyword evidence="3" id="KW-1185">Reference proteome</keyword>
<dbReference type="Proteomes" id="UP000829720">
    <property type="component" value="Unassembled WGS sequence"/>
</dbReference>
<dbReference type="InterPro" id="IPR018487">
    <property type="entry name" value="Hemopexin-like_repeat"/>
</dbReference>
<organism evidence="2 3">
    <name type="scientific">Albula goreensis</name>
    <dbReference type="NCBI Taxonomy" id="1534307"/>
    <lineage>
        <taxon>Eukaryota</taxon>
        <taxon>Metazoa</taxon>
        <taxon>Chordata</taxon>
        <taxon>Craniata</taxon>
        <taxon>Vertebrata</taxon>
        <taxon>Euteleostomi</taxon>
        <taxon>Actinopterygii</taxon>
        <taxon>Neopterygii</taxon>
        <taxon>Teleostei</taxon>
        <taxon>Albuliformes</taxon>
        <taxon>Albulidae</taxon>
        <taxon>Albula</taxon>
    </lineage>
</organism>
<proteinExistence type="predicted"/>
<accession>A0A8T3CUH6</accession>
<feature type="repeat" description="Hemopexin" evidence="1">
    <location>
        <begin position="9"/>
        <end position="72"/>
    </location>
</feature>
<dbReference type="InterPro" id="IPR036375">
    <property type="entry name" value="Hemopexin-like_dom_sf"/>
</dbReference>
<dbReference type="SMART" id="SM00120">
    <property type="entry name" value="HX"/>
    <property type="match status" value="1"/>
</dbReference>
<evidence type="ECO:0000313" key="2">
    <source>
        <dbReference type="EMBL" id="KAI1887367.1"/>
    </source>
</evidence>
<dbReference type="AlphaFoldDB" id="A0A8T3CUH6"/>